<proteinExistence type="predicted"/>
<feature type="region of interest" description="Disordered" evidence="1">
    <location>
        <begin position="1"/>
        <end position="76"/>
    </location>
</feature>
<reference evidence="3" key="1">
    <citation type="journal article" date="2013" name="Nat. Biotechnol.">
        <title>Chinese hamster genome sequenced from sorted chromosomes.</title>
        <authorList>
            <person name="Brinkrolf K."/>
            <person name="Rupp O."/>
            <person name="Laux H."/>
            <person name="Kollin F."/>
            <person name="Ernst W."/>
            <person name="Linke B."/>
            <person name="Kofler R."/>
            <person name="Romand S."/>
            <person name="Hesse F."/>
            <person name="Budach W.E."/>
            <person name="Galosy S."/>
            <person name="Muller D."/>
            <person name="Noll T."/>
            <person name="Wienberg J."/>
            <person name="Jostock T."/>
            <person name="Leonard M."/>
            <person name="Grillari J."/>
            <person name="Tauch A."/>
            <person name="Goesmann A."/>
            <person name="Helk B."/>
            <person name="Mott J.E."/>
            <person name="Puhler A."/>
            <person name="Borth N."/>
        </authorList>
    </citation>
    <scope>NUCLEOTIDE SEQUENCE [LARGE SCALE GENOMIC DNA]</scope>
    <source>
        <strain evidence="3">17A/GY</strain>
    </source>
</reference>
<feature type="non-terminal residue" evidence="2">
    <location>
        <position position="97"/>
    </location>
</feature>
<protein>
    <submittedName>
        <fullName evidence="2">Uncharacterized protein</fullName>
    </submittedName>
</protein>
<dbReference type="AlphaFoldDB" id="A0A061IIK3"/>
<evidence type="ECO:0000313" key="3">
    <source>
        <dbReference type="Proteomes" id="UP000030759"/>
    </source>
</evidence>
<evidence type="ECO:0000256" key="1">
    <source>
        <dbReference type="SAM" id="MobiDB-lite"/>
    </source>
</evidence>
<dbReference type="EMBL" id="KE669778">
    <property type="protein sequence ID" value="ERE82525.1"/>
    <property type="molecule type" value="Genomic_DNA"/>
</dbReference>
<accession>A0A061IIK3</accession>
<gene>
    <name evidence="2" type="ORF">H671_2g7381</name>
</gene>
<name>A0A061IIK3_CRIGR</name>
<dbReference type="Proteomes" id="UP000030759">
    <property type="component" value="Unassembled WGS sequence"/>
</dbReference>
<sequence length="97" mass="10083">MGPRLQGSPSSCSCSSSSPFPGPGPSPRAVGQQCQPVLEVERRRRCTETSLSGPAAPFARRTLPGPQSVGASGVPQLRLLRPLNSLSRSEAQVTSSP</sequence>
<organism evidence="2 3">
    <name type="scientific">Cricetulus griseus</name>
    <name type="common">Chinese hamster</name>
    <name type="synonym">Cricetulus barabensis griseus</name>
    <dbReference type="NCBI Taxonomy" id="10029"/>
    <lineage>
        <taxon>Eukaryota</taxon>
        <taxon>Metazoa</taxon>
        <taxon>Chordata</taxon>
        <taxon>Craniata</taxon>
        <taxon>Vertebrata</taxon>
        <taxon>Euteleostomi</taxon>
        <taxon>Mammalia</taxon>
        <taxon>Eutheria</taxon>
        <taxon>Euarchontoglires</taxon>
        <taxon>Glires</taxon>
        <taxon>Rodentia</taxon>
        <taxon>Myomorpha</taxon>
        <taxon>Muroidea</taxon>
        <taxon>Cricetidae</taxon>
        <taxon>Cricetinae</taxon>
        <taxon>Cricetulus</taxon>
    </lineage>
</organism>
<feature type="compositionally biased region" description="Low complexity" evidence="1">
    <location>
        <begin position="7"/>
        <end position="19"/>
    </location>
</feature>
<evidence type="ECO:0000313" key="2">
    <source>
        <dbReference type="EMBL" id="ERE82525.1"/>
    </source>
</evidence>